<feature type="transmembrane region" description="Helical" evidence="2">
    <location>
        <begin position="64"/>
        <end position="84"/>
    </location>
</feature>
<feature type="compositionally biased region" description="Low complexity" evidence="1">
    <location>
        <begin position="1"/>
        <end position="13"/>
    </location>
</feature>
<keyword evidence="2" id="KW-0812">Transmembrane</keyword>
<dbReference type="Proteomes" id="UP001321749">
    <property type="component" value="Unassembled WGS sequence"/>
</dbReference>
<reference evidence="3" key="1">
    <citation type="journal article" date="2023" name="Mol. Phylogenet. Evol.">
        <title>Genome-scale phylogeny and comparative genomics of the fungal order Sordariales.</title>
        <authorList>
            <person name="Hensen N."/>
            <person name="Bonometti L."/>
            <person name="Westerberg I."/>
            <person name="Brannstrom I.O."/>
            <person name="Guillou S."/>
            <person name="Cros-Aarteil S."/>
            <person name="Calhoun S."/>
            <person name="Haridas S."/>
            <person name="Kuo A."/>
            <person name="Mondo S."/>
            <person name="Pangilinan J."/>
            <person name="Riley R."/>
            <person name="LaButti K."/>
            <person name="Andreopoulos B."/>
            <person name="Lipzen A."/>
            <person name="Chen C."/>
            <person name="Yan M."/>
            <person name="Daum C."/>
            <person name="Ng V."/>
            <person name="Clum A."/>
            <person name="Steindorff A."/>
            <person name="Ohm R.A."/>
            <person name="Martin F."/>
            <person name="Silar P."/>
            <person name="Natvig D.O."/>
            <person name="Lalanne C."/>
            <person name="Gautier V."/>
            <person name="Ament-Velasquez S.L."/>
            <person name="Kruys A."/>
            <person name="Hutchinson M.I."/>
            <person name="Powell A.J."/>
            <person name="Barry K."/>
            <person name="Miller A.N."/>
            <person name="Grigoriev I.V."/>
            <person name="Debuchy R."/>
            <person name="Gladieux P."/>
            <person name="Hiltunen Thoren M."/>
            <person name="Johannesson H."/>
        </authorList>
    </citation>
    <scope>NUCLEOTIDE SEQUENCE</scope>
    <source>
        <strain evidence="3">PSN324</strain>
    </source>
</reference>
<keyword evidence="4" id="KW-1185">Reference proteome</keyword>
<evidence type="ECO:0000313" key="4">
    <source>
        <dbReference type="Proteomes" id="UP001321749"/>
    </source>
</evidence>
<dbReference type="EMBL" id="MU865018">
    <property type="protein sequence ID" value="KAK4460158.1"/>
    <property type="molecule type" value="Genomic_DNA"/>
</dbReference>
<sequence>MTTTAKQKATATTRNIRSSSWDDASNRRRPLHQLSDTPSIPLCRNQKDGRLHLQKPRVKLRNNLLAAVGYIELANAGDFAANVFNMRPIPIYAVVLMAIGGTVALGMIYFVIKDARLSWQNIQGLRAERRFLLEARGKQETEDSKKIGCISSSSSSSDGTDRGGTSVYARTLECLLHVNYRDLGAEVIDRFGMDVLLGFGALVVGVGTYMAIGGDDPVIFNTSNLLTGYIGNSPIALYGLVNMGWSGFVWLRAKHHGMVVTAASGAHLDARVKSRLKLRARRVQLHGMLNGVTGVVAGAASLVTATQWWAYIILGPCILVSAYCNRLWRYHVGYDRPFFTREVAFTEDDVVSALKEVGDMESRIADQSGIHKDDVESAVDPVVSLLASESGSSFRPLFEFIVYMNLFEDFCKRLLDDDKIMDNFHSDPAVDTVTLDGQKLLEAEDAQTEDHLMQLAQNVIGKDALKNLKYREGWLLEVLGCYMALGPSERMMEAEENVTDRPSVDKGWEDA</sequence>
<feature type="region of interest" description="Disordered" evidence="1">
    <location>
        <begin position="1"/>
        <end position="39"/>
    </location>
</feature>
<reference evidence="3" key="2">
    <citation type="submission" date="2023-06" db="EMBL/GenBank/DDBJ databases">
        <authorList>
            <consortium name="Lawrence Berkeley National Laboratory"/>
            <person name="Mondo S.J."/>
            <person name="Hensen N."/>
            <person name="Bonometti L."/>
            <person name="Westerberg I."/>
            <person name="Brannstrom I.O."/>
            <person name="Guillou S."/>
            <person name="Cros-Aarteil S."/>
            <person name="Calhoun S."/>
            <person name="Haridas S."/>
            <person name="Kuo A."/>
            <person name="Pangilinan J."/>
            <person name="Riley R."/>
            <person name="Labutti K."/>
            <person name="Andreopoulos B."/>
            <person name="Lipzen A."/>
            <person name="Chen C."/>
            <person name="Yanf M."/>
            <person name="Daum C."/>
            <person name="Ng V."/>
            <person name="Clum A."/>
            <person name="Steindorff A."/>
            <person name="Ohm R."/>
            <person name="Martin F."/>
            <person name="Silar P."/>
            <person name="Natvig D."/>
            <person name="Lalanne C."/>
            <person name="Gautier V."/>
            <person name="Ament-Velasquez S.L."/>
            <person name="Kruys A."/>
            <person name="Hutchinson M.I."/>
            <person name="Powell A.J."/>
            <person name="Barry K."/>
            <person name="Miller A.N."/>
            <person name="Grigoriev I.V."/>
            <person name="Debuchy R."/>
            <person name="Gladieux P."/>
            <person name="Thoren M.H."/>
            <person name="Johannesson H."/>
        </authorList>
    </citation>
    <scope>NUCLEOTIDE SEQUENCE</scope>
    <source>
        <strain evidence="3">PSN324</strain>
    </source>
</reference>
<feature type="transmembrane region" description="Helical" evidence="2">
    <location>
        <begin position="283"/>
        <end position="302"/>
    </location>
</feature>
<feature type="compositionally biased region" description="Polar residues" evidence="1">
    <location>
        <begin position="14"/>
        <end position="23"/>
    </location>
</feature>
<protein>
    <recommendedName>
        <fullName evidence="5">Integral membrane protein</fullName>
    </recommendedName>
</protein>
<feature type="region of interest" description="Disordered" evidence="1">
    <location>
        <begin position="144"/>
        <end position="163"/>
    </location>
</feature>
<dbReference type="AlphaFoldDB" id="A0AAV9HHF4"/>
<comment type="caution">
    <text evidence="3">The sequence shown here is derived from an EMBL/GenBank/DDBJ whole genome shotgun (WGS) entry which is preliminary data.</text>
</comment>
<feature type="transmembrane region" description="Helical" evidence="2">
    <location>
        <begin position="232"/>
        <end position="251"/>
    </location>
</feature>
<feature type="transmembrane region" description="Helical" evidence="2">
    <location>
        <begin position="90"/>
        <end position="112"/>
    </location>
</feature>
<gene>
    <name evidence="3" type="ORF">QBC42DRAFT_339847</name>
</gene>
<evidence type="ECO:0000256" key="2">
    <source>
        <dbReference type="SAM" id="Phobius"/>
    </source>
</evidence>
<feature type="transmembrane region" description="Helical" evidence="2">
    <location>
        <begin position="191"/>
        <end position="212"/>
    </location>
</feature>
<name>A0AAV9HHF4_9PEZI</name>
<evidence type="ECO:0000313" key="3">
    <source>
        <dbReference type="EMBL" id="KAK4460158.1"/>
    </source>
</evidence>
<keyword evidence="2" id="KW-0472">Membrane</keyword>
<proteinExistence type="predicted"/>
<keyword evidence="2" id="KW-1133">Transmembrane helix</keyword>
<organism evidence="3 4">
    <name type="scientific">Cladorrhinum samala</name>
    <dbReference type="NCBI Taxonomy" id="585594"/>
    <lineage>
        <taxon>Eukaryota</taxon>
        <taxon>Fungi</taxon>
        <taxon>Dikarya</taxon>
        <taxon>Ascomycota</taxon>
        <taxon>Pezizomycotina</taxon>
        <taxon>Sordariomycetes</taxon>
        <taxon>Sordariomycetidae</taxon>
        <taxon>Sordariales</taxon>
        <taxon>Podosporaceae</taxon>
        <taxon>Cladorrhinum</taxon>
    </lineage>
</organism>
<evidence type="ECO:0000256" key="1">
    <source>
        <dbReference type="SAM" id="MobiDB-lite"/>
    </source>
</evidence>
<evidence type="ECO:0008006" key="5">
    <source>
        <dbReference type="Google" id="ProtNLM"/>
    </source>
</evidence>
<accession>A0AAV9HHF4</accession>